<evidence type="ECO:0008006" key="7">
    <source>
        <dbReference type="Google" id="ProtNLM"/>
    </source>
</evidence>
<protein>
    <recommendedName>
        <fullName evidence="7">Ankyrin</fullName>
    </recommendedName>
</protein>
<dbReference type="PROSITE" id="PS50297">
    <property type="entry name" value="ANK_REP_REGION"/>
    <property type="match status" value="1"/>
</dbReference>
<feature type="transmembrane region" description="Helical" evidence="4">
    <location>
        <begin position="412"/>
        <end position="432"/>
    </location>
</feature>
<evidence type="ECO:0000313" key="6">
    <source>
        <dbReference type="Proteomes" id="UP000622797"/>
    </source>
</evidence>
<accession>A0A8H4UAF4</accession>
<keyword evidence="6" id="KW-1185">Reference proteome</keyword>
<dbReference type="OrthoDB" id="4772757at2759"/>
<evidence type="ECO:0000256" key="3">
    <source>
        <dbReference type="PROSITE-ProRule" id="PRU00023"/>
    </source>
</evidence>
<gene>
    <name evidence="5" type="ORF">FSARC_961</name>
</gene>
<keyword evidence="4" id="KW-1133">Transmembrane helix</keyword>
<dbReference type="Pfam" id="PF12796">
    <property type="entry name" value="Ank_2"/>
    <property type="match status" value="1"/>
</dbReference>
<dbReference type="InterPro" id="IPR002110">
    <property type="entry name" value="Ankyrin_rpt"/>
</dbReference>
<feature type="transmembrane region" description="Helical" evidence="4">
    <location>
        <begin position="380"/>
        <end position="400"/>
    </location>
</feature>
<feature type="transmembrane region" description="Helical" evidence="4">
    <location>
        <begin position="349"/>
        <end position="368"/>
    </location>
</feature>
<dbReference type="SUPFAM" id="SSF48403">
    <property type="entry name" value="Ankyrin repeat"/>
    <property type="match status" value="1"/>
</dbReference>
<reference evidence="5" key="1">
    <citation type="journal article" date="2020" name="BMC Genomics">
        <title>Correction to: Identification and distribution of gene clusters required for synthesis of sphingolipid metabolism inhibitors in diverse species of the filamentous fungus Fusarium.</title>
        <authorList>
            <person name="Kim H.S."/>
            <person name="Lohmar J.M."/>
            <person name="Busman M."/>
            <person name="Brown D.W."/>
            <person name="Naumann T.A."/>
            <person name="Divon H.H."/>
            <person name="Lysoe E."/>
            <person name="Uhlig S."/>
            <person name="Proctor R.H."/>
        </authorList>
    </citation>
    <scope>NUCLEOTIDE SEQUENCE</scope>
    <source>
        <strain evidence="5">NRRL 20472</strain>
    </source>
</reference>
<dbReference type="Proteomes" id="UP000622797">
    <property type="component" value="Unassembled WGS sequence"/>
</dbReference>
<keyword evidence="2 3" id="KW-0040">ANK repeat</keyword>
<dbReference type="PANTHER" id="PTHR24166">
    <property type="entry name" value="ROLLING PEBBLES, ISOFORM B"/>
    <property type="match status" value="1"/>
</dbReference>
<dbReference type="PANTHER" id="PTHR24166:SF48">
    <property type="entry name" value="PROTEIN VAPYRIN"/>
    <property type="match status" value="1"/>
</dbReference>
<proteinExistence type="predicted"/>
<keyword evidence="1" id="KW-0677">Repeat</keyword>
<keyword evidence="4" id="KW-0812">Transmembrane</keyword>
<dbReference type="AlphaFoldDB" id="A0A8H4UAF4"/>
<evidence type="ECO:0000313" key="5">
    <source>
        <dbReference type="EMBL" id="KAF4972489.1"/>
    </source>
</evidence>
<dbReference type="InterPro" id="IPR050889">
    <property type="entry name" value="Dendritic_Spine_Reg/Scaffold"/>
</dbReference>
<dbReference type="Pfam" id="PF00023">
    <property type="entry name" value="Ank"/>
    <property type="match status" value="1"/>
</dbReference>
<evidence type="ECO:0000256" key="2">
    <source>
        <dbReference type="ARBA" id="ARBA00023043"/>
    </source>
</evidence>
<name>A0A8H4UAF4_9HYPO</name>
<evidence type="ECO:0000256" key="1">
    <source>
        <dbReference type="ARBA" id="ARBA00022737"/>
    </source>
</evidence>
<keyword evidence="4" id="KW-0472">Membrane</keyword>
<feature type="repeat" description="ANK" evidence="3">
    <location>
        <begin position="105"/>
        <end position="137"/>
    </location>
</feature>
<reference evidence="5" key="2">
    <citation type="submission" date="2020-05" db="EMBL/GenBank/DDBJ databases">
        <authorList>
            <person name="Kim H.-S."/>
            <person name="Proctor R.H."/>
            <person name="Brown D.W."/>
        </authorList>
    </citation>
    <scope>NUCLEOTIDE SEQUENCE</scope>
    <source>
        <strain evidence="5">NRRL 20472</strain>
    </source>
</reference>
<dbReference type="PROSITE" id="PS50088">
    <property type="entry name" value="ANK_REPEAT"/>
    <property type="match status" value="1"/>
</dbReference>
<dbReference type="SMART" id="SM00248">
    <property type="entry name" value="ANK"/>
    <property type="match status" value="3"/>
</dbReference>
<dbReference type="Gene3D" id="1.25.40.20">
    <property type="entry name" value="Ankyrin repeat-containing domain"/>
    <property type="match status" value="1"/>
</dbReference>
<dbReference type="InterPro" id="IPR036770">
    <property type="entry name" value="Ankyrin_rpt-contain_sf"/>
</dbReference>
<evidence type="ECO:0000256" key="4">
    <source>
        <dbReference type="SAM" id="Phobius"/>
    </source>
</evidence>
<sequence length="466" mass="52649">MTSISSVTTTDLPVPTYSAVDNDDLLKRIEATPNVEFPILHSPVGRATDLQRLTVNADWKTYHEAYRIETDIVNSFFSAIENSHDDVVADFIARGWVSPDTTNRWGETPLIVAVRVGKLPMVSRLVALGARVNTYGRARDNSDERTPKPEDLPERTPLMVAAERGHLALVKVLKQDYGAKDDLIAPDGAIALRLAAVNGHCEIVAFLPPLRGGAWLRWKHVHHKQMERVRRAWKRLSEFIKILFWEFPKLLVYEAPKELCKAAWKRRHRVKKFVKELPGKIKREVMEMPGHIKRGGKAVWKGIKEIPSVLKSIVQAIWKLMQRIPGATMMLLRWIGGGLKNVGEAVVNIFVKMFSLLHTVVMAVVSFFRSITLKDVWDGFCYLVRAIFVDAPKAIGAFIVSFGKTIYDVLKALFGSLGSCLWHIGAGILWLIQCIPHRIWTIIEALGASMVKAYEETMVYINPKRM</sequence>
<comment type="caution">
    <text evidence="5">The sequence shown here is derived from an EMBL/GenBank/DDBJ whole genome shotgun (WGS) entry which is preliminary data.</text>
</comment>
<organism evidence="5 6">
    <name type="scientific">Fusarium sarcochroum</name>
    <dbReference type="NCBI Taxonomy" id="1208366"/>
    <lineage>
        <taxon>Eukaryota</taxon>
        <taxon>Fungi</taxon>
        <taxon>Dikarya</taxon>
        <taxon>Ascomycota</taxon>
        <taxon>Pezizomycotina</taxon>
        <taxon>Sordariomycetes</taxon>
        <taxon>Hypocreomycetidae</taxon>
        <taxon>Hypocreales</taxon>
        <taxon>Nectriaceae</taxon>
        <taxon>Fusarium</taxon>
        <taxon>Fusarium lateritium species complex</taxon>
    </lineage>
</organism>
<dbReference type="EMBL" id="JABEXW010000056">
    <property type="protein sequence ID" value="KAF4972489.1"/>
    <property type="molecule type" value="Genomic_DNA"/>
</dbReference>